<accession>A0A6C0I024</accession>
<sequence length="47" mass="5427">MEHLEKIKYIYILCGSYFIHIKNRIGAEEARWAHNPKVGGSKPLSDI</sequence>
<evidence type="ECO:0000313" key="1">
    <source>
        <dbReference type="EMBL" id="QHT85757.1"/>
    </source>
</evidence>
<organism evidence="1">
    <name type="scientific">viral metagenome</name>
    <dbReference type="NCBI Taxonomy" id="1070528"/>
    <lineage>
        <taxon>unclassified sequences</taxon>
        <taxon>metagenomes</taxon>
        <taxon>organismal metagenomes</taxon>
    </lineage>
</organism>
<name>A0A6C0I024_9ZZZZ</name>
<reference evidence="1" key="1">
    <citation type="journal article" date="2020" name="Nature">
        <title>Giant virus diversity and host interactions through global metagenomics.</title>
        <authorList>
            <person name="Schulz F."/>
            <person name="Roux S."/>
            <person name="Paez-Espino D."/>
            <person name="Jungbluth S."/>
            <person name="Walsh D.A."/>
            <person name="Denef V.J."/>
            <person name="McMahon K.D."/>
            <person name="Konstantinidis K.T."/>
            <person name="Eloe-Fadrosh E.A."/>
            <person name="Kyrpides N.C."/>
            <person name="Woyke T."/>
        </authorList>
    </citation>
    <scope>NUCLEOTIDE SEQUENCE</scope>
    <source>
        <strain evidence="1">GVMAG-M-3300023184-182</strain>
    </source>
</reference>
<protein>
    <submittedName>
        <fullName evidence="1">Uncharacterized protein</fullName>
    </submittedName>
</protein>
<dbReference type="EMBL" id="MN740044">
    <property type="protein sequence ID" value="QHT85757.1"/>
    <property type="molecule type" value="Genomic_DNA"/>
</dbReference>
<dbReference type="AlphaFoldDB" id="A0A6C0I024"/>
<proteinExistence type="predicted"/>